<dbReference type="Proteomes" id="UP000694380">
    <property type="component" value="Unplaced"/>
</dbReference>
<dbReference type="Ensembl" id="ENSCPBT00000021797.1">
    <property type="protein sequence ID" value="ENSCPBP00000018466.1"/>
    <property type="gene ID" value="ENSCPBG00000013454.1"/>
</dbReference>
<evidence type="ECO:0000313" key="5">
    <source>
        <dbReference type="Ensembl" id="ENSCPBP00000018466.1"/>
    </source>
</evidence>
<dbReference type="SMART" id="SM00406">
    <property type="entry name" value="IGv"/>
    <property type="match status" value="1"/>
</dbReference>
<reference evidence="5" key="1">
    <citation type="submission" date="2025-08" db="UniProtKB">
        <authorList>
            <consortium name="Ensembl"/>
        </authorList>
    </citation>
    <scope>IDENTIFICATION</scope>
</reference>
<dbReference type="InterPro" id="IPR007110">
    <property type="entry name" value="Ig-like_dom"/>
</dbReference>
<keyword evidence="3" id="KW-1280">Immunoglobulin</keyword>
<keyword evidence="1" id="KW-0391">Immunity</keyword>
<keyword evidence="6" id="KW-1185">Reference proteome</keyword>
<keyword evidence="2" id="KW-1064">Adaptive immunity</keyword>
<dbReference type="PANTHER" id="PTHR23266">
    <property type="entry name" value="IMMUNOGLOBULIN HEAVY CHAIN"/>
    <property type="match status" value="1"/>
</dbReference>
<evidence type="ECO:0000256" key="3">
    <source>
        <dbReference type="ARBA" id="ARBA00043265"/>
    </source>
</evidence>
<dbReference type="GO" id="GO:0019814">
    <property type="term" value="C:immunoglobulin complex"/>
    <property type="evidence" value="ECO:0007669"/>
    <property type="project" value="UniProtKB-KW"/>
</dbReference>
<evidence type="ECO:0000259" key="4">
    <source>
        <dbReference type="PROSITE" id="PS50835"/>
    </source>
</evidence>
<protein>
    <recommendedName>
        <fullName evidence="4">Ig-like domain-containing protein</fullName>
    </recommendedName>
</protein>
<dbReference type="SUPFAM" id="SSF48726">
    <property type="entry name" value="Immunoglobulin"/>
    <property type="match status" value="1"/>
</dbReference>
<name>A0A8C3HI51_CHRPI</name>
<dbReference type="GO" id="GO:0005576">
    <property type="term" value="C:extracellular region"/>
    <property type="evidence" value="ECO:0007669"/>
    <property type="project" value="UniProtKB-ARBA"/>
</dbReference>
<reference evidence="5" key="2">
    <citation type="submission" date="2025-09" db="UniProtKB">
        <authorList>
            <consortium name="Ensembl"/>
        </authorList>
    </citation>
    <scope>IDENTIFICATION</scope>
</reference>
<dbReference type="AlphaFoldDB" id="A0A8C3HI51"/>
<dbReference type="InterPro" id="IPR050199">
    <property type="entry name" value="IgHV"/>
</dbReference>
<dbReference type="GeneTree" id="ENSGT00950000183013"/>
<organism evidence="5 6">
    <name type="scientific">Chrysemys picta bellii</name>
    <name type="common">Western painted turtle</name>
    <name type="synonym">Emys bellii</name>
    <dbReference type="NCBI Taxonomy" id="8478"/>
    <lineage>
        <taxon>Eukaryota</taxon>
        <taxon>Metazoa</taxon>
        <taxon>Chordata</taxon>
        <taxon>Craniata</taxon>
        <taxon>Vertebrata</taxon>
        <taxon>Euteleostomi</taxon>
        <taxon>Archelosauria</taxon>
        <taxon>Testudinata</taxon>
        <taxon>Testudines</taxon>
        <taxon>Cryptodira</taxon>
        <taxon>Durocryptodira</taxon>
        <taxon>Testudinoidea</taxon>
        <taxon>Emydidae</taxon>
        <taxon>Chrysemys</taxon>
    </lineage>
</organism>
<dbReference type="PROSITE" id="PS50835">
    <property type="entry name" value="IG_LIKE"/>
    <property type="match status" value="1"/>
</dbReference>
<evidence type="ECO:0000313" key="6">
    <source>
        <dbReference type="Proteomes" id="UP000694380"/>
    </source>
</evidence>
<sequence length="135" mass="15060">GFWSLLFYIRSHPNPCVWSQIQLIQSGAEVKRPGDSSVKESCKGSGYTFTSYGISWVQQIPGKGLFDIGWINTDTGAPAYRENLKGKVTMTLDKPLSTAFLLVSSLRAEDTAVYYCARHTERETSFGVVQKKELD</sequence>
<dbReference type="InterPro" id="IPR013783">
    <property type="entry name" value="Ig-like_fold"/>
</dbReference>
<evidence type="ECO:0000256" key="2">
    <source>
        <dbReference type="ARBA" id="ARBA00023130"/>
    </source>
</evidence>
<dbReference type="Gene3D" id="2.60.40.10">
    <property type="entry name" value="Immunoglobulins"/>
    <property type="match status" value="1"/>
</dbReference>
<dbReference type="InterPro" id="IPR013106">
    <property type="entry name" value="Ig_V-set"/>
</dbReference>
<evidence type="ECO:0000256" key="1">
    <source>
        <dbReference type="ARBA" id="ARBA00022859"/>
    </source>
</evidence>
<dbReference type="GO" id="GO:0002250">
    <property type="term" value="P:adaptive immune response"/>
    <property type="evidence" value="ECO:0007669"/>
    <property type="project" value="UniProtKB-KW"/>
</dbReference>
<accession>A0A8C3HI51</accession>
<feature type="domain" description="Ig-like" evidence="4">
    <location>
        <begin position="15"/>
        <end position="135"/>
    </location>
</feature>
<dbReference type="InterPro" id="IPR036179">
    <property type="entry name" value="Ig-like_dom_sf"/>
</dbReference>
<proteinExistence type="predicted"/>